<feature type="signal peptide" evidence="1">
    <location>
        <begin position="1"/>
        <end position="20"/>
    </location>
</feature>
<accession>A0A7Y6EEE0</accession>
<name>A0A7Y6EEE0_9SPHN</name>
<dbReference type="RefSeq" id="WP_175310891.1">
    <property type="nucleotide sequence ID" value="NZ_CBCRYR010000054.1"/>
</dbReference>
<evidence type="ECO:0000313" key="3">
    <source>
        <dbReference type="Proteomes" id="UP000536441"/>
    </source>
</evidence>
<feature type="chain" id="PRO_5031000310" evidence="1">
    <location>
        <begin position="21"/>
        <end position="359"/>
    </location>
</feature>
<dbReference type="EMBL" id="JABMCH010000052">
    <property type="protein sequence ID" value="NUU46114.1"/>
    <property type="molecule type" value="Genomic_DNA"/>
</dbReference>
<dbReference type="AlphaFoldDB" id="A0A7Y6EEE0"/>
<comment type="caution">
    <text evidence="2">The sequence shown here is derived from an EMBL/GenBank/DDBJ whole genome shotgun (WGS) entry which is preliminary data.</text>
</comment>
<sequence>MRAWNLAALAAVVMASGVWARDLEVPANKGWMHARTKLIVRSNVAGLNRTQITDATTTEHDIAVKLESADRSVFATLFLFHPAVPSVPLWFDRSRTAIEERKNFDKGAPASADPIAFAPSGSGPAVALRQSWSLLSSPYRSTSLAVMPMGEWMLVARLTAEKLTADALDQKMNEIIAALKPAIATTAAYPGPAVPISPCAVQTDFAHLPKAKVEKSNTFNPLFTLLMNAAVIDQIEKDKANPKAEPVKPAAPLCREGAGTTPFGVYRWEESDSDGYMIALYDAGRTIDVFPDLMSQVENRKTRSYAVRLNDVDNSASSYPSFTNLPRPEQVFDLIAKGAPTGRSQGTAITIHSNALGGS</sequence>
<protein>
    <submittedName>
        <fullName evidence="2">Uncharacterized protein</fullName>
    </submittedName>
</protein>
<proteinExistence type="predicted"/>
<gene>
    <name evidence="2" type="ORF">HP438_03860</name>
</gene>
<dbReference type="Proteomes" id="UP000536441">
    <property type="component" value="Unassembled WGS sequence"/>
</dbReference>
<organism evidence="2 3">
    <name type="scientific">Sphingomonas zeae</name>
    <dbReference type="NCBI Taxonomy" id="1646122"/>
    <lineage>
        <taxon>Bacteria</taxon>
        <taxon>Pseudomonadati</taxon>
        <taxon>Pseudomonadota</taxon>
        <taxon>Alphaproteobacteria</taxon>
        <taxon>Sphingomonadales</taxon>
        <taxon>Sphingomonadaceae</taxon>
        <taxon>Sphingomonas</taxon>
    </lineage>
</organism>
<evidence type="ECO:0000256" key="1">
    <source>
        <dbReference type="SAM" id="SignalP"/>
    </source>
</evidence>
<evidence type="ECO:0000313" key="2">
    <source>
        <dbReference type="EMBL" id="NUU46114.1"/>
    </source>
</evidence>
<reference evidence="2 3" key="1">
    <citation type="submission" date="2020-05" db="EMBL/GenBank/DDBJ databases">
        <title>Genome Sequencing of Type Strains.</title>
        <authorList>
            <person name="Lemaire J.F."/>
            <person name="Inderbitzin P."/>
            <person name="Gregorio O.A."/>
            <person name="Collins S.B."/>
            <person name="Wespe N."/>
            <person name="Knight-Connoni V."/>
        </authorList>
    </citation>
    <scope>NUCLEOTIDE SEQUENCE [LARGE SCALE GENOMIC DNA]</scope>
    <source>
        <strain evidence="2 3">DSM 100049</strain>
    </source>
</reference>
<keyword evidence="3" id="KW-1185">Reference proteome</keyword>
<keyword evidence="1" id="KW-0732">Signal</keyword>